<dbReference type="AlphaFoldDB" id="A0A0F8WFW2"/>
<gene>
    <name evidence="3" type="ORF">LCGC14_3158960</name>
</gene>
<dbReference type="InterPro" id="IPR017850">
    <property type="entry name" value="Alkaline_phosphatase_core_sf"/>
</dbReference>
<dbReference type="PANTHER" id="PTHR42693:SF33">
    <property type="entry name" value="ARYLSULFATASE"/>
    <property type="match status" value="1"/>
</dbReference>
<accession>A0A0F8WFW2</accession>
<feature type="domain" description="N-sulphoglucosamine sulphohydrolase C-terminal" evidence="2">
    <location>
        <begin position="60"/>
        <end position="183"/>
    </location>
</feature>
<name>A0A0F8WFW2_9ZZZZ</name>
<dbReference type="InterPro" id="IPR032506">
    <property type="entry name" value="SGSH_C"/>
</dbReference>
<dbReference type="InterPro" id="IPR050738">
    <property type="entry name" value="Sulfatase"/>
</dbReference>
<reference evidence="3" key="1">
    <citation type="journal article" date="2015" name="Nature">
        <title>Complex archaea that bridge the gap between prokaryotes and eukaryotes.</title>
        <authorList>
            <person name="Spang A."/>
            <person name="Saw J.H."/>
            <person name="Jorgensen S.L."/>
            <person name="Zaremba-Niedzwiedzka K."/>
            <person name="Martijn J."/>
            <person name="Lind A.E."/>
            <person name="van Eijk R."/>
            <person name="Schleper C."/>
            <person name="Guy L."/>
            <person name="Ettema T.J."/>
        </authorList>
    </citation>
    <scope>NUCLEOTIDE SEQUENCE</scope>
</reference>
<dbReference type="GO" id="GO:0004065">
    <property type="term" value="F:arylsulfatase activity"/>
    <property type="evidence" value="ECO:0007669"/>
    <property type="project" value="TreeGrafter"/>
</dbReference>
<dbReference type="SUPFAM" id="SSF53649">
    <property type="entry name" value="Alkaline phosphatase-like"/>
    <property type="match status" value="1"/>
</dbReference>
<comment type="similarity">
    <text evidence="1">Belongs to the sulfatase family.</text>
</comment>
<dbReference type="Gene3D" id="3.40.720.10">
    <property type="entry name" value="Alkaline Phosphatase, subunit A"/>
    <property type="match status" value="1"/>
</dbReference>
<protein>
    <recommendedName>
        <fullName evidence="2">N-sulphoglucosamine sulphohydrolase C-terminal domain-containing protein</fullName>
    </recommendedName>
</protein>
<evidence type="ECO:0000259" key="2">
    <source>
        <dbReference type="Pfam" id="PF16347"/>
    </source>
</evidence>
<sequence>LGLLDEVAIFFTSDHGIYAGYEGDAGCVGKPWFVNDNRGWLIAGDGGITSPTSLPLRTGTMRIPLLVKLPRQSHGRRIRPIAQPWDLAPSILELFGLRPPSDYQGRSLLPILRGRRLPPRRYAFNGFIRGDVRLGQVMNARWIYSFWPGGEERPSLIDLANDPKQTTNVAPRHPDLCRTLHAALLRWDPEGMAAP</sequence>
<evidence type="ECO:0000313" key="3">
    <source>
        <dbReference type="EMBL" id="KKK47065.1"/>
    </source>
</evidence>
<comment type="caution">
    <text evidence="3">The sequence shown here is derived from an EMBL/GenBank/DDBJ whole genome shotgun (WGS) entry which is preliminary data.</text>
</comment>
<dbReference type="Pfam" id="PF16347">
    <property type="entry name" value="SGSH_C"/>
    <property type="match status" value="1"/>
</dbReference>
<organism evidence="3">
    <name type="scientific">marine sediment metagenome</name>
    <dbReference type="NCBI Taxonomy" id="412755"/>
    <lineage>
        <taxon>unclassified sequences</taxon>
        <taxon>metagenomes</taxon>
        <taxon>ecological metagenomes</taxon>
    </lineage>
</organism>
<proteinExistence type="inferred from homology"/>
<dbReference type="PANTHER" id="PTHR42693">
    <property type="entry name" value="ARYLSULFATASE FAMILY MEMBER"/>
    <property type="match status" value="1"/>
</dbReference>
<feature type="non-terminal residue" evidence="3">
    <location>
        <position position="1"/>
    </location>
</feature>
<evidence type="ECO:0000256" key="1">
    <source>
        <dbReference type="ARBA" id="ARBA00008779"/>
    </source>
</evidence>
<dbReference type="EMBL" id="LAZR01069766">
    <property type="protein sequence ID" value="KKK47065.1"/>
    <property type="molecule type" value="Genomic_DNA"/>
</dbReference>